<accession>A0A0G1VXJ4</accession>
<evidence type="ECO:0000313" key="2">
    <source>
        <dbReference type="Proteomes" id="UP000034588"/>
    </source>
</evidence>
<proteinExistence type="predicted"/>
<dbReference type="AlphaFoldDB" id="A0A0G1VXJ4"/>
<protein>
    <submittedName>
        <fullName evidence="1">Uncharacterized protein</fullName>
    </submittedName>
</protein>
<organism evidence="1 2">
    <name type="scientific">Candidatus Gottesmanbacteria bacterium GW2011_GWB1_49_7</name>
    <dbReference type="NCBI Taxonomy" id="1618448"/>
    <lineage>
        <taxon>Bacteria</taxon>
        <taxon>Candidatus Gottesmaniibacteriota</taxon>
    </lineage>
</organism>
<evidence type="ECO:0000313" key="1">
    <source>
        <dbReference type="EMBL" id="KKW11166.1"/>
    </source>
</evidence>
<comment type="caution">
    <text evidence="1">The sequence shown here is derived from an EMBL/GenBank/DDBJ whole genome shotgun (WGS) entry which is preliminary data.</text>
</comment>
<gene>
    <name evidence="1" type="ORF">UY48_C0024G0007</name>
</gene>
<dbReference type="Proteomes" id="UP000034588">
    <property type="component" value="Unassembled WGS sequence"/>
</dbReference>
<sequence length="133" mass="15408">MTKDYIYQDFLKSADHYQAAISFWQDLWEHIDPIRRHLYRWVQPWMTINPMQVMDGNPIFTAYSPTINKGIRIIQYPPEPNSPDLVVWHDTFGGQITDCDAIHELVIACALSYQTKINVIALMETWIGGPPTA</sequence>
<reference evidence="1 2" key="1">
    <citation type="journal article" date="2015" name="Nature">
        <title>rRNA introns, odd ribosomes, and small enigmatic genomes across a large radiation of phyla.</title>
        <authorList>
            <person name="Brown C.T."/>
            <person name="Hug L.A."/>
            <person name="Thomas B.C."/>
            <person name="Sharon I."/>
            <person name="Castelle C.J."/>
            <person name="Singh A."/>
            <person name="Wilkins M.J."/>
            <person name="Williams K.H."/>
            <person name="Banfield J.F."/>
        </authorList>
    </citation>
    <scope>NUCLEOTIDE SEQUENCE [LARGE SCALE GENOMIC DNA]</scope>
</reference>
<name>A0A0G1VXJ4_9BACT</name>
<dbReference type="EMBL" id="LCQD01000024">
    <property type="protein sequence ID" value="KKW11166.1"/>
    <property type="molecule type" value="Genomic_DNA"/>
</dbReference>